<dbReference type="AlphaFoldDB" id="A0AA42WYQ3"/>
<dbReference type="Pfam" id="PF00589">
    <property type="entry name" value="Phage_integrase"/>
    <property type="match status" value="1"/>
</dbReference>
<dbReference type="PANTHER" id="PTHR30349">
    <property type="entry name" value="PHAGE INTEGRASE-RELATED"/>
    <property type="match status" value="1"/>
</dbReference>
<dbReference type="RefSeq" id="WP_279729733.1">
    <property type="nucleotide sequence ID" value="NZ_JAOCKX010000053.1"/>
</dbReference>
<evidence type="ECO:0000256" key="2">
    <source>
        <dbReference type="ARBA" id="ARBA00023172"/>
    </source>
</evidence>
<dbReference type="PANTHER" id="PTHR30349:SF90">
    <property type="entry name" value="TYROSINE RECOMBINASE XERD"/>
    <property type="match status" value="1"/>
</dbReference>
<evidence type="ECO:0000259" key="3">
    <source>
        <dbReference type="PROSITE" id="PS51898"/>
    </source>
</evidence>
<comment type="caution">
    <text evidence="4">The sequence shown here is derived from an EMBL/GenBank/DDBJ whole genome shotgun (WGS) entry which is preliminary data.</text>
</comment>
<evidence type="ECO:0000313" key="4">
    <source>
        <dbReference type="EMBL" id="MDH2134274.1"/>
    </source>
</evidence>
<dbReference type="InterPro" id="IPR013762">
    <property type="entry name" value="Integrase-like_cat_sf"/>
</dbReference>
<dbReference type="PROSITE" id="PS51898">
    <property type="entry name" value="TYR_RECOMBINASE"/>
    <property type="match status" value="1"/>
</dbReference>
<accession>A0AA42WYQ3</accession>
<proteinExistence type="predicted"/>
<dbReference type="InterPro" id="IPR002104">
    <property type="entry name" value="Integrase_catalytic"/>
</dbReference>
<protein>
    <submittedName>
        <fullName evidence="4">Tyrosine-type recombinase/integrase</fullName>
    </submittedName>
</protein>
<name>A0AA42WYQ3_SPHYA</name>
<dbReference type="SUPFAM" id="SSF56349">
    <property type="entry name" value="DNA breaking-rejoining enzymes"/>
    <property type="match status" value="1"/>
</dbReference>
<dbReference type="GO" id="GO:0015074">
    <property type="term" value="P:DNA integration"/>
    <property type="evidence" value="ECO:0007669"/>
    <property type="project" value="UniProtKB-KW"/>
</dbReference>
<evidence type="ECO:0000256" key="1">
    <source>
        <dbReference type="ARBA" id="ARBA00022908"/>
    </source>
</evidence>
<dbReference type="EMBL" id="JAOCKX010000053">
    <property type="protein sequence ID" value="MDH2134274.1"/>
    <property type="molecule type" value="Genomic_DNA"/>
</dbReference>
<reference evidence="4" key="1">
    <citation type="submission" date="2022-09" db="EMBL/GenBank/DDBJ databases">
        <title>Intensive care unit water sources are persistently colonized with multi-drug resistant bacteria and are the site of extensive horizontal gene transfer of antibiotic resistance genes.</title>
        <authorList>
            <person name="Diorio-Toth L."/>
        </authorList>
    </citation>
    <scope>NUCLEOTIDE SEQUENCE</scope>
    <source>
        <strain evidence="4">GD03659</strain>
    </source>
</reference>
<dbReference type="Proteomes" id="UP001162318">
    <property type="component" value="Unassembled WGS sequence"/>
</dbReference>
<dbReference type="InterPro" id="IPR050090">
    <property type="entry name" value="Tyrosine_recombinase_XerCD"/>
</dbReference>
<dbReference type="GO" id="GO:0006310">
    <property type="term" value="P:DNA recombination"/>
    <property type="evidence" value="ECO:0007669"/>
    <property type="project" value="UniProtKB-KW"/>
</dbReference>
<keyword evidence="2" id="KW-0233">DNA recombination</keyword>
<gene>
    <name evidence="4" type="ORF">N5J77_24385</name>
</gene>
<dbReference type="InterPro" id="IPR011010">
    <property type="entry name" value="DNA_brk_join_enz"/>
</dbReference>
<dbReference type="Gene3D" id="1.10.443.10">
    <property type="entry name" value="Intergrase catalytic core"/>
    <property type="match status" value="1"/>
</dbReference>
<keyword evidence="1" id="KW-0229">DNA integration</keyword>
<dbReference type="GO" id="GO:0003677">
    <property type="term" value="F:DNA binding"/>
    <property type="evidence" value="ECO:0007669"/>
    <property type="project" value="InterPro"/>
</dbReference>
<feature type="domain" description="Tyr recombinase" evidence="3">
    <location>
        <begin position="225"/>
        <end position="407"/>
    </location>
</feature>
<sequence>MKSDLLQPEPRRWLASSVFAPVEEGYVSYLRAGRYHPNTARVYFACVAHFAKWVTDEGINLAQIDEVAQRQFLDAHLPFCTCTAPVRKVRRELRVAIRHLLHVLRIEGQIRAAEQRDHISGELEAFDRHMLDVGGLADTTRRQRIHIVRRLLLERFGDGAIAPEKLEPALVRRFVLDEGRCWSAGAVRVAGGAVGCYLKFRKMLGDDVAGLLREIPRAAHWRLAGLPDVLSPAQIDAVLASFDDHLPSWRRAYAMVRCVTDLGLRCSEVIKLRLDDVDWRNGIIRIARTKTHFTDSLPLPVATGDAIADYLRHERPKTHNRAIFVRHVAPYDVPIRAGVAKHAVIAAFARCGWDRTDPHVLRHSIASRLLRDGTPMKHIADILRHRSLDTSKIYTKIDLDRLSAVALPWPGRA</sequence>
<organism evidence="4 5">
    <name type="scientific">Sphingobium yanoikuyae</name>
    <name type="common">Sphingomonas yanoikuyae</name>
    <dbReference type="NCBI Taxonomy" id="13690"/>
    <lineage>
        <taxon>Bacteria</taxon>
        <taxon>Pseudomonadati</taxon>
        <taxon>Pseudomonadota</taxon>
        <taxon>Alphaproteobacteria</taxon>
        <taxon>Sphingomonadales</taxon>
        <taxon>Sphingomonadaceae</taxon>
        <taxon>Sphingobium</taxon>
    </lineage>
</organism>
<evidence type="ECO:0000313" key="5">
    <source>
        <dbReference type="Proteomes" id="UP001162318"/>
    </source>
</evidence>